<evidence type="ECO:0000256" key="3">
    <source>
        <dbReference type="ARBA" id="ARBA00012744"/>
    </source>
</evidence>
<dbReference type="InterPro" id="IPR002772">
    <property type="entry name" value="Glyco_hydro_3_C"/>
</dbReference>
<keyword evidence="10" id="KW-1185">Reference proteome</keyword>
<gene>
    <name evidence="9" type="ORF">OCU04_008349</name>
</gene>
<dbReference type="InterPro" id="IPR036881">
    <property type="entry name" value="Glyco_hydro_3_C_sf"/>
</dbReference>
<sequence length="382" mass="41826">MGQDSASFPTPGIGMPFDLSQPHIRVDARNPAADRTILRSAIEGRVLVKNTNKALPLKAPKLLSIYGYDAVAPKTMFPEPGFLTRWNVGFENSPDNFDYFYKINNGEMGAERPSQIAANGTVFGGGGAGAVALPYLDAPFDALQRRAYKDRTTLFWDFDTVNSTSIVDASSDACLVFINAYSAEIYDRPGLHDDFSDAIVLNIAAQCNNTIVVIHNAGIRLVDQFVDHPNVTAIIYAHLPGQESGRVLVSLLYNDENFSGKLPYTVARNESDYGALLHPSSPEGRYSLFPQSDFSEGSLLAIEHLIEKTSLPCTSLDLAFRTLHSTFQIWSSRMSIRGTAVLTQLALSNLVGESICGITILLSLLKLRTQANEKVRKPVSYI</sequence>
<feature type="domain" description="Glycoside hydrolase family 3 C-terminal" evidence="8">
    <location>
        <begin position="46"/>
        <end position="278"/>
    </location>
</feature>
<evidence type="ECO:0000259" key="8">
    <source>
        <dbReference type="Pfam" id="PF01915"/>
    </source>
</evidence>
<protein>
    <recommendedName>
        <fullName evidence="3">beta-glucosidase</fullName>
        <ecNumber evidence="3">3.2.1.21</ecNumber>
    </recommendedName>
</protein>
<keyword evidence="4" id="KW-0732">Signal</keyword>
<dbReference type="EC" id="3.2.1.21" evidence="3"/>
<keyword evidence="5" id="KW-0378">Hydrolase</keyword>
<dbReference type="OrthoDB" id="416222at2759"/>
<evidence type="ECO:0000256" key="5">
    <source>
        <dbReference type="ARBA" id="ARBA00022801"/>
    </source>
</evidence>
<keyword evidence="6" id="KW-0119">Carbohydrate metabolism</keyword>
<evidence type="ECO:0000256" key="1">
    <source>
        <dbReference type="ARBA" id="ARBA00000448"/>
    </source>
</evidence>
<dbReference type="AlphaFoldDB" id="A0A9X0DGY0"/>
<dbReference type="Proteomes" id="UP001152300">
    <property type="component" value="Unassembled WGS sequence"/>
</dbReference>
<evidence type="ECO:0000256" key="2">
    <source>
        <dbReference type="ARBA" id="ARBA00005336"/>
    </source>
</evidence>
<evidence type="ECO:0000313" key="10">
    <source>
        <dbReference type="Proteomes" id="UP001152300"/>
    </source>
</evidence>
<dbReference type="InterPro" id="IPR050288">
    <property type="entry name" value="Cellulose_deg_GH3"/>
</dbReference>
<dbReference type="GO" id="GO:0008422">
    <property type="term" value="F:beta-glucosidase activity"/>
    <property type="evidence" value="ECO:0007669"/>
    <property type="project" value="UniProtKB-EC"/>
</dbReference>
<comment type="catalytic activity">
    <reaction evidence="1">
        <text>Hydrolysis of terminal, non-reducing beta-D-glucosyl residues with release of beta-D-glucose.</text>
        <dbReference type="EC" id="3.2.1.21"/>
    </reaction>
</comment>
<dbReference type="PANTHER" id="PTHR42715">
    <property type="entry name" value="BETA-GLUCOSIDASE"/>
    <property type="match status" value="1"/>
</dbReference>
<evidence type="ECO:0000256" key="4">
    <source>
        <dbReference type="ARBA" id="ARBA00022729"/>
    </source>
</evidence>
<proteinExistence type="inferred from homology"/>
<reference evidence="9" key="1">
    <citation type="submission" date="2022-11" db="EMBL/GenBank/DDBJ databases">
        <title>Genome Resource of Sclerotinia nivalis Strain SnTB1, a Plant Pathogen Isolated from American Ginseng.</title>
        <authorList>
            <person name="Fan S."/>
        </authorList>
    </citation>
    <scope>NUCLEOTIDE SEQUENCE</scope>
    <source>
        <strain evidence="9">SnTB1</strain>
    </source>
</reference>
<dbReference type="GO" id="GO:0009251">
    <property type="term" value="P:glucan catabolic process"/>
    <property type="evidence" value="ECO:0007669"/>
    <property type="project" value="TreeGrafter"/>
</dbReference>
<evidence type="ECO:0000256" key="6">
    <source>
        <dbReference type="ARBA" id="ARBA00023277"/>
    </source>
</evidence>
<dbReference type="EMBL" id="JAPEIS010000009">
    <property type="protein sequence ID" value="KAJ8063106.1"/>
    <property type="molecule type" value="Genomic_DNA"/>
</dbReference>
<comment type="similarity">
    <text evidence="2">Belongs to the glycosyl hydrolase 3 family.</text>
</comment>
<evidence type="ECO:0000256" key="7">
    <source>
        <dbReference type="ARBA" id="ARBA00023295"/>
    </source>
</evidence>
<dbReference type="Gene3D" id="3.40.50.1700">
    <property type="entry name" value="Glycoside hydrolase family 3 C-terminal domain"/>
    <property type="match status" value="1"/>
</dbReference>
<keyword evidence="7" id="KW-0326">Glycosidase</keyword>
<organism evidence="9 10">
    <name type="scientific">Sclerotinia nivalis</name>
    <dbReference type="NCBI Taxonomy" id="352851"/>
    <lineage>
        <taxon>Eukaryota</taxon>
        <taxon>Fungi</taxon>
        <taxon>Dikarya</taxon>
        <taxon>Ascomycota</taxon>
        <taxon>Pezizomycotina</taxon>
        <taxon>Leotiomycetes</taxon>
        <taxon>Helotiales</taxon>
        <taxon>Sclerotiniaceae</taxon>
        <taxon>Sclerotinia</taxon>
    </lineage>
</organism>
<comment type="caution">
    <text evidence="9">The sequence shown here is derived from an EMBL/GenBank/DDBJ whole genome shotgun (WGS) entry which is preliminary data.</text>
</comment>
<dbReference type="SUPFAM" id="SSF52279">
    <property type="entry name" value="Beta-D-glucan exohydrolase, C-terminal domain"/>
    <property type="match status" value="1"/>
</dbReference>
<accession>A0A9X0DGY0</accession>
<name>A0A9X0DGY0_9HELO</name>
<evidence type="ECO:0000313" key="9">
    <source>
        <dbReference type="EMBL" id="KAJ8063106.1"/>
    </source>
</evidence>
<dbReference type="Pfam" id="PF01915">
    <property type="entry name" value="Glyco_hydro_3_C"/>
    <property type="match status" value="1"/>
</dbReference>
<dbReference type="PANTHER" id="PTHR42715:SF5">
    <property type="entry name" value="BETA-GLUCOSIDASE M-RELATED"/>
    <property type="match status" value="1"/>
</dbReference>